<evidence type="ECO:0000313" key="2">
    <source>
        <dbReference type="Proteomes" id="UP001165586"/>
    </source>
</evidence>
<protein>
    <recommendedName>
        <fullName evidence="3">DNA polymerase</fullName>
    </recommendedName>
</protein>
<gene>
    <name evidence="1" type="ORF">N1032_25990</name>
</gene>
<dbReference type="EMBL" id="JANLCJ010000480">
    <property type="protein sequence ID" value="MCS5737184.1"/>
    <property type="molecule type" value="Genomic_DNA"/>
</dbReference>
<accession>A0ABT2HBA5</accession>
<dbReference type="SUPFAM" id="SSF56672">
    <property type="entry name" value="DNA/RNA polymerases"/>
    <property type="match status" value="1"/>
</dbReference>
<organism evidence="1 2">
    <name type="scientific">Herbiconiux daphne</name>
    <dbReference type="NCBI Taxonomy" id="2970914"/>
    <lineage>
        <taxon>Bacteria</taxon>
        <taxon>Bacillati</taxon>
        <taxon>Actinomycetota</taxon>
        <taxon>Actinomycetes</taxon>
        <taxon>Micrococcales</taxon>
        <taxon>Microbacteriaceae</taxon>
        <taxon>Herbiconiux</taxon>
    </lineage>
</organism>
<keyword evidence="2" id="KW-1185">Reference proteome</keyword>
<reference evidence="1" key="1">
    <citation type="submission" date="2022-08" db="EMBL/GenBank/DDBJ databases">
        <authorList>
            <person name="Deng Y."/>
            <person name="Han X.-F."/>
            <person name="Zhang Y.-Q."/>
        </authorList>
    </citation>
    <scope>NUCLEOTIDE SEQUENCE</scope>
    <source>
        <strain evidence="1">CPCC 203386</strain>
    </source>
</reference>
<feature type="non-terminal residue" evidence="1">
    <location>
        <position position="1"/>
    </location>
</feature>
<comment type="caution">
    <text evidence="1">The sequence shown here is derived from an EMBL/GenBank/DDBJ whole genome shotgun (WGS) entry which is preliminary data.</text>
</comment>
<proteinExistence type="predicted"/>
<evidence type="ECO:0000313" key="1">
    <source>
        <dbReference type="EMBL" id="MCS5737184.1"/>
    </source>
</evidence>
<evidence type="ECO:0008006" key="3">
    <source>
        <dbReference type="Google" id="ProtNLM"/>
    </source>
</evidence>
<sequence length="205" mass="22767">IPADVWAEAENLAMFLKQKGHLSAIPLDTWLACDSLKRLWRRAHPEIVKLWAAVEDAARSAINGRPTSTHGLTFDKRGAWLRIGLPSGRYLSYPSPRVDETGQITYMGVCPYSRKWKRLKTFGGKLVENIVQAIARDVLANNMAAIEAAGYEIVLTVHDEVITEAINTARYNASELSSLLAINPSWAQSMPLAAAGFEADRYRKD</sequence>
<dbReference type="InterPro" id="IPR043502">
    <property type="entry name" value="DNA/RNA_pol_sf"/>
</dbReference>
<dbReference type="Proteomes" id="UP001165586">
    <property type="component" value="Unassembled WGS sequence"/>
</dbReference>
<name>A0ABT2HBA5_9MICO</name>